<sequence>MERRNRFVFLLRLVLAVPVVVTGTAVGLYLLLLGFSPLLRLEWFSDRIRRFTKTANRPMRRIAGTRLGMLYFNLGALHHVGRRSGRSYVTPLSAYRLGDGFVLGVAYPEVDWCRNVLAAGKCTLTWNGKEYALDRPELVPAAEAMKAYPPLVKPFIVGPGTKTFLWLHPTDGAQSNEGK</sequence>
<reference evidence="1 2" key="1">
    <citation type="journal article" date="2019" name="Emerg. Microbes Infect.">
        <title>Comprehensive subspecies identification of 175 nontuberculous mycobacteria species based on 7547 genomic profiles.</title>
        <authorList>
            <person name="Matsumoto Y."/>
            <person name="Kinjo T."/>
            <person name="Motooka D."/>
            <person name="Nabeya D."/>
            <person name="Jung N."/>
            <person name="Uechi K."/>
            <person name="Horii T."/>
            <person name="Iida T."/>
            <person name="Fujita J."/>
            <person name="Nakamura S."/>
        </authorList>
    </citation>
    <scope>NUCLEOTIDE SEQUENCE [LARGE SCALE GENOMIC DNA]</scope>
    <source>
        <strain evidence="1 2">JCM 14742</strain>
    </source>
</reference>
<dbReference type="InterPro" id="IPR012349">
    <property type="entry name" value="Split_barrel_FMN-bd"/>
</dbReference>
<keyword evidence="2" id="KW-1185">Reference proteome</keyword>
<evidence type="ECO:0000313" key="2">
    <source>
        <dbReference type="Proteomes" id="UP000467105"/>
    </source>
</evidence>
<proteinExistence type="predicted"/>
<dbReference type="AlphaFoldDB" id="A0A7I7YNZ2"/>
<dbReference type="Proteomes" id="UP000467105">
    <property type="component" value="Chromosome"/>
</dbReference>
<name>A0A7I7YNZ2_9MYCO</name>
<gene>
    <name evidence="1" type="ORF">MPRM_08010</name>
</gene>
<dbReference type="OrthoDB" id="3778270at2"/>
<protein>
    <submittedName>
        <fullName evidence="1">Uncharacterized protein</fullName>
    </submittedName>
</protein>
<dbReference type="RefSeq" id="WP_085271312.1">
    <property type="nucleotide sequence ID" value="NZ_AP022614.1"/>
</dbReference>
<organism evidence="1 2">
    <name type="scientific">Mycobacterium parmense</name>
    <dbReference type="NCBI Taxonomy" id="185642"/>
    <lineage>
        <taxon>Bacteria</taxon>
        <taxon>Bacillati</taxon>
        <taxon>Actinomycetota</taxon>
        <taxon>Actinomycetes</taxon>
        <taxon>Mycobacteriales</taxon>
        <taxon>Mycobacteriaceae</taxon>
        <taxon>Mycobacterium</taxon>
        <taxon>Mycobacterium simiae complex</taxon>
    </lineage>
</organism>
<dbReference type="EMBL" id="AP022614">
    <property type="protein sequence ID" value="BBZ43520.1"/>
    <property type="molecule type" value="Genomic_DNA"/>
</dbReference>
<evidence type="ECO:0000313" key="1">
    <source>
        <dbReference type="EMBL" id="BBZ43520.1"/>
    </source>
</evidence>
<accession>A0A7I7YNZ2</accession>
<dbReference type="Gene3D" id="2.30.110.10">
    <property type="entry name" value="Electron Transport, Fmn-binding Protein, Chain A"/>
    <property type="match status" value="1"/>
</dbReference>